<comment type="pathway">
    <text evidence="2">Porphyrin-containing compound metabolism.</text>
</comment>
<dbReference type="Pfam" id="PF22451">
    <property type="entry name" value="NirdL-like_HTH"/>
    <property type="match status" value="2"/>
</dbReference>
<reference evidence="8" key="1">
    <citation type="submission" date="2020-05" db="EMBL/GenBank/DDBJ databases">
        <authorList>
            <person name="Chiriac C."/>
            <person name="Salcher M."/>
            <person name="Ghai R."/>
            <person name="Kavagutti S V."/>
        </authorList>
    </citation>
    <scope>NUCLEOTIDE SEQUENCE</scope>
</reference>
<feature type="domain" description="Siroheme decarboxylase NirL-like HTH" evidence="7">
    <location>
        <begin position="200"/>
        <end position="246"/>
    </location>
</feature>
<evidence type="ECO:0000256" key="3">
    <source>
        <dbReference type="ARBA" id="ARBA00023457"/>
    </source>
</evidence>
<proteinExistence type="inferred from homology"/>
<dbReference type="InterPro" id="IPR036388">
    <property type="entry name" value="WH-like_DNA-bd_sf"/>
</dbReference>
<protein>
    <recommendedName>
        <fullName evidence="4">siroheme decarboxylase</fullName>
        <ecNumber evidence="4">4.1.1.111</ecNumber>
    </recommendedName>
</protein>
<keyword evidence="1" id="KW-0456">Lyase</keyword>
<dbReference type="PANTHER" id="PTHR43413">
    <property type="entry name" value="TRANSCRIPTIONAL REGULATOR, ASNC FAMILY"/>
    <property type="match status" value="1"/>
</dbReference>
<accession>A0A6J5Z4S6</accession>
<dbReference type="Gene3D" id="3.30.70.3460">
    <property type="match status" value="2"/>
</dbReference>
<gene>
    <name evidence="8" type="ORF">UFOPK3522_00311</name>
</gene>
<evidence type="ECO:0000256" key="2">
    <source>
        <dbReference type="ARBA" id="ARBA00023444"/>
    </source>
</evidence>
<comment type="similarity">
    <text evidence="3">Belongs to the Ahb/Nir family.</text>
</comment>
<dbReference type="InterPro" id="IPR053953">
    <property type="entry name" value="NirdL-like_HTH"/>
</dbReference>
<feature type="domain" description="Siroheme decarboxylase AsnC-like ligand binding" evidence="6">
    <location>
        <begin position="84"/>
        <end position="165"/>
    </location>
</feature>
<organism evidence="8">
    <name type="scientific">freshwater metagenome</name>
    <dbReference type="NCBI Taxonomy" id="449393"/>
    <lineage>
        <taxon>unclassified sequences</taxon>
        <taxon>metagenomes</taxon>
        <taxon>ecological metagenomes</taxon>
    </lineage>
</organism>
<dbReference type="InterPro" id="IPR050684">
    <property type="entry name" value="HTH-Siroheme_Decarb"/>
</dbReference>
<evidence type="ECO:0000313" key="8">
    <source>
        <dbReference type="EMBL" id="CAB4337631.1"/>
    </source>
</evidence>
<evidence type="ECO:0000256" key="1">
    <source>
        <dbReference type="ARBA" id="ARBA00023239"/>
    </source>
</evidence>
<comment type="catalytic activity">
    <reaction evidence="5">
        <text>siroheme + 2 H(+) = 12,18-didecarboxysiroheme + 2 CO2</text>
        <dbReference type="Rhea" id="RHEA:19093"/>
        <dbReference type="ChEBI" id="CHEBI:15378"/>
        <dbReference type="ChEBI" id="CHEBI:16526"/>
        <dbReference type="ChEBI" id="CHEBI:60052"/>
        <dbReference type="ChEBI" id="CHEBI:140497"/>
        <dbReference type="EC" id="4.1.1.111"/>
    </reaction>
</comment>
<dbReference type="AlphaFoldDB" id="A0A6J5Z4S6"/>
<dbReference type="Gene3D" id="1.10.10.10">
    <property type="entry name" value="Winged helix-like DNA-binding domain superfamily/Winged helix DNA-binding domain"/>
    <property type="match status" value="1"/>
</dbReference>
<dbReference type="Pfam" id="PF17805">
    <property type="entry name" value="AsnC_trans_reg2"/>
    <property type="match status" value="2"/>
</dbReference>
<dbReference type="InterPro" id="IPR040523">
    <property type="entry name" value="AsnC_trans_reg2"/>
</dbReference>
<dbReference type="EMBL" id="CAESAO010000014">
    <property type="protein sequence ID" value="CAB4337631.1"/>
    <property type="molecule type" value="Genomic_DNA"/>
</dbReference>
<evidence type="ECO:0000259" key="7">
    <source>
        <dbReference type="Pfam" id="PF22451"/>
    </source>
</evidence>
<dbReference type="GO" id="GO:0016829">
    <property type="term" value="F:lyase activity"/>
    <property type="evidence" value="ECO:0007669"/>
    <property type="project" value="UniProtKB-KW"/>
</dbReference>
<evidence type="ECO:0000256" key="4">
    <source>
        <dbReference type="ARBA" id="ARBA00023471"/>
    </source>
</evidence>
<feature type="domain" description="Siroheme decarboxylase NirL-like HTH" evidence="7">
    <location>
        <begin position="27"/>
        <end position="73"/>
    </location>
</feature>
<dbReference type="EC" id="4.1.1.111" evidence="4"/>
<name>A0A6J5Z4S6_9ZZZZ</name>
<evidence type="ECO:0000259" key="6">
    <source>
        <dbReference type="Pfam" id="PF17805"/>
    </source>
</evidence>
<dbReference type="PANTHER" id="PTHR43413:SF1">
    <property type="entry name" value="SIROHEME DECARBOXYLASE NIRL SUBUNIT"/>
    <property type="match status" value="1"/>
</dbReference>
<feature type="domain" description="Siroheme decarboxylase AsnC-like ligand binding" evidence="6">
    <location>
        <begin position="256"/>
        <end position="341"/>
    </location>
</feature>
<evidence type="ECO:0000256" key="5">
    <source>
        <dbReference type="ARBA" id="ARBA00048470"/>
    </source>
</evidence>
<sequence length="362" mass="40630">MASKDVAATPKIRSRKDGAAVKLSDLDRKLLDLMQGSFPIAARPYEAVALEAGISEDEVLASIERLLKDRIIRQVTPIYDTRALGYGSMLVAAKVDPEHPWRAAKIVNSHPGVSHNYLRNHDFNMWFTLAVEQDSKLGLQGTLDVLQELTGAESIRQLPTLKLFKIRMDLEMSGDTDTLSKRGVVEEPVDLQAQDYDDFDRAVIRATQGNLPVVSEPWVGAAEELGISVDELLAHLEAMKQRGLLRRVAGILYHRRAGFSANGMGVWQVPADKIAEIGPQMAAYRGISHCYERPTYADWPYQIFTMAHGRSKEECDAILDAIADEFPIEDRATLYSSTEFKKIRLLYFTDDFRNWEREYGGA</sequence>